<accession>A0AAF0J9S8</accession>
<dbReference type="GO" id="GO:0005829">
    <property type="term" value="C:cytosol"/>
    <property type="evidence" value="ECO:0007669"/>
    <property type="project" value="TreeGrafter"/>
</dbReference>
<proteinExistence type="inferred from homology"/>
<dbReference type="FunFam" id="1.20.1270.10:FF:000002">
    <property type="entry name" value="Heat shock 70 kDa protein 4"/>
    <property type="match status" value="1"/>
</dbReference>
<dbReference type="SUPFAM" id="SSF53067">
    <property type="entry name" value="Actin-like ATPase domain"/>
    <property type="match status" value="2"/>
</dbReference>
<comment type="subcellular location">
    <subcellularLocation>
        <location evidence="1">Cytoplasm</location>
    </subcellularLocation>
</comment>
<evidence type="ECO:0000256" key="3">
    <source>
        <dbReference type="ARBA" id="ARBA00022490"/>
    </source>
</evidence>
<protein>
    <submittedName>
        <fullName evidence="8">Adenyl-nucleotide exchange factor sse1</fullName>
    </submittedName>
</protein>
<keyword evidence="3" id="KW-0963">Cytoplasm</keyword>
<evidence type="ECO:0000313" key="9">
    <source>
        <dbReference type="Proteomes" id="UP001219933"/>
    </source>
</evidence>
<dbReference type="AlphaFoldDB" id="A0AAF0J9S8"/>
<evidence type="ECO:0000256" key="1">
    <source>
        <dbReference type="ARBA" id="ARBA00004496"/>
    </source>
</evidence>
<dbReference type="Gene3D" id="3.90.640.10">
    <property type="entry name" value="Actin, Chain A, domain 4"/>
    <property type="match status" value="1"/>
</dbReference>
<dbReference type="GO" id="GO:0140662">
    <property type="term" value="F:ATP-dependent protein folding chaperone"/>
    <property type="evidence" value="ECO:0007669"/>
    <property type="project" value="InterPro"/>
</dbReference>
<dbReference type="FunFam" id="3.30.30.30:FF:000002">
    <property type="entry name" value="Heat shock 70 kDa protein 4"/>
    <property type="match status" value="1"/>
</dbReference>
<keyword evidence="4" id="KW-0547">Nucleotide-binding</keyword>
<dbReference type="CDD" id="cd24094">
    <property type="entry name" value="ASKHA_NBD_HSP70_ScSse"/>
    <property type="match status" value="1"/>
</dbReference>
<evidence type="ECO:0000256" key="5">
    <source>
        <dbReference type="ARBA" id="ARBA00022840"/>
    </source>
</evidence>
<organism evidence="8 9">
    <name type="scientific">Malassezia cuniculi</name>
    <dbReference type="NCBI Taxonomy" id="948313"/>
    <lineage>
        <taxon>Eukaryota</taxon>
        <taxon>Fungi</taxon>
        <taxon>Dikarya</taxon>
        <taxon>Basidiomycota</taxon>
        <taxon>Ustilaginomycotina</taxon>
        <taxon>Malasseziomycetes</taxon>
        <taxon>Malasseziales</taxon>
        <taxon>Malasseziaceae</taxon>
        <taxon>Malassezia</taxon>
    </lineage>
</organism>
<dbReference type="PRINTS" id="PR00301">
    <property type="entry name" value="HEATSHOCK70"/>
</dbReference>
<feature type="compositionally biased region" description="Basic and acidic residues" evidence="7">
    <location>
        <begin position="752"/>
        <end position="771"/>
    </location>
</feature>
<dbReference type="Proteomes" id="UP001219933">
    <property type="component" value="Chromosome 1"/>
</dbReference>
<keyword evidence="5" id="KW-0067">ATP-binding</keyword>
<dbReference type="Gene3D" id="2.60.34.10">
    <property type="entry name" value="Substrate Binding Domain Of DNAk, Chain A, domain 1"/>
    <property type="match status" value="1"/>
</dbReference>
<keyword evidence="6" id="KW-0346">Stress response</keyword>
<dbReference type="InterPro" id="IPR029048">
    <property type="entry name" value="HSP70_C_sf"/>
</dbReference>
<dbReference type="Gene3D" id="3.30.420.40">
    <property type="match status" value="2"/>
</dbReference>
<dbReference type="PANTHER" id="PTHR45639:SF4">
    <property type="entry name" value="HSC70CB, ISOFORM G"/>
    <property type="match status" value="1"/>
</dbReference>
<dbReference type="SUPFAM" id="SSF100934">
    <property type="entry name" value="Heat shock protein 70kD (HSP70), C-terminal subdomain"/>
    <property type="match status" value="2"/>
</dbReference>
<keyword evidence="9" id="KW-1185">Reference proteome</keyword>
<dbReference type="GO" id="GO:0005524">
    <property type="term" value="F:ATP binding"/>
    <property type="evidence" value="ECO:0007669"/>
    <property type="project" value="UniProtKB-KW"/>
</dbReference>
<sequence>MASVVGFDIGNSNSKIGVARARGIDIVTNEVSNRSTPSLVSFGTKARAIGESAATMQTSNYKNTIGQLKRLIGRRFDDEMVQTYEKPFINAELVDAGGEVGVKVRLAGEEQVFSATQLMGMYLGKLRDTTKNEVGGSGVCDVVISVPLWYSDSQRRAMLNAAEIADLNPLRLVNETTATALSYGITKTDLPEPENPRYVMFVDVGHSTYQVAVVGFAKGELTVLGTAADPNFGGRNFDRALVEHFAAEFKEKYKIDVLSNAKATFRLLAGCERLKKVLSANTLAPLNVESLMEDIDASSQLKREEFEALIAPYLNRVHEPLERALAQAGISKDDLFSVEVVGGSSRVPSIKERIGEWFGRGLSYTANQDESTVRGCTLACAMLSPVFRVRDFAMNDTMPYSIKVSWQPAPDVPDEDTELEVFQPNNPIPSTKILTFYRKEPFTLEAFYTHPELLPVGTDPWVGRVTINNVTPNAQGDHSIVKVKTRMNLHNVLSFEGAYTVEEIEKDEEIPVDPAAEVPEGEKPKTEIRRVKKLQRKDDLPIETAYSSVNDKRVAEMKEFEGKLHAADKLVIDTEERKNALEEYIYDMRSKLDERFAAFVQPQEKEKLLGLLSEAEDWLYSEEGEDASKSAYVSRLETIVTPGNVIANRWKQHEERPRAAAELREVLNKYMNIFENEADKYDHLSDDDKTKVIEKTANVAKWLDDMLYKQSELPKNVDPKLKTEDILKNKEDVIYVVTPILSKPKPRTAPEPPKEESTEQPEKQQGDMDVD</sequence>
<evidence type="ECO:0000256" key="2">
    <source>
        <dbReference type="ARBA" id="ARBA00007381"/>
    </source>
</evidence>
<evidence type="ECO:0000313" key="8">
    <source>
        <dbReference type="EMBL" id="WFD33616.1"/>
    </source>
</evidence>
<dbReference type="PANTHER" id="PTHR45639">
    <property type="entry name" value="HSC70CB, ISOFORM G-RELATED"/>
    <property type="match status" value="1"/>
</dbReference>
<evidence type="ECO:0000256" key="7">
    <source>
        <dbReference type="SAM" id="MobiDB-lite"/>
    </source>
</evidence>
<comment type="similarity">
    <text evidence="2">Belongs to the heat shock protein 70 family.</text>
</comment>
<dbReference type="SUPFAM" id="SSF100920">
    <property type="entry name" value="Heat shock protein 70kD (HSP70), peptide-binding domain"/>
    <property type="match status" value="1"/>
</dbReference>
<dbReference type="FunFam" id="3.30.420.40:FF:000171">
    <property type="entry name" value="Heat shock 70 kDa protein 4"/>
    <property type="match status" value="2"/>
</dbReference>
<dbReference type="Gene3D" id="3.30.30.30">
    <property type="match status" value="1"/>
</dbReference>
<dbReference type="GO" id="GO:0005634">
    <property type="term" value="C:nucleus"/>
    <property type="evidence" value="ECO:0007669"/>
    <property type="project" value="TreeGrafter"/>
</dbReference>
<gene>
    <name evidence="8" type="primary">SSE1</name>
    <name evidence="8" type="ORF">MCUN1_000429</name>
</gene>
<evidence type="ECO:0000256" key="6">
    <source>
        <dbReference type="ARBA" id="ARBA00023016"/>
    </source>
</evidence>
<dbReference type="PROSITE" id="PS01036">
    <property type="entry name" value="HSP70_3"/>
    <property type="match status" value="1"/>
</dbReference>
<dbReference type="EMBL" id="CP119877">
    <property type="protein sequence ID" value="WFD33616.1"/>
    <property type="molecule type" value="Genomic_DNA"/>
</dbReference>
<dbReference type="InterPro" id="IPR029047">
    <property type="entry name" value="HSP70_peptide-bd_sf"/>
</dbReference>
<dbReference type="FunFam" id="3.90.640.10:FF:000004">
    <property type="entry name" value="Heat shock 70 kDa protein 4"/>
    <property type="match status" value="1"/>
</dbReference>
<name>A0AAF0J9S8_9BASI</name>
<dbReference type="InterPro" id="IPR013126">
    <property type="entry name" value="Hsp_70_fam"/>
</dbReference>
<dbReference type="InterPro" id="IPR043129">
    <property type="entry name" value="ATPase_NBD"/>
</dbReference>
<dbReference type="Gene3D" id="1.20.1270.10">
    <property type="match status" value="1"/>
</dbReference>
<dbReference type="Pfam" id="PF00012">
    <property type="entry name" value="HSP70"/>
    <property type="match status" value="1"/>
</dbReference>
<dbReference type="InterPro" id="IPR018181">
    <property type="entry name" value="Heat_shock_70_CS"/>
</dbReference>
<reference evidence="8" key="1">
    <citation type="submission" date="2023-03" db="EMBL/GenBank/DDBJ databases">
        <title>Mating type loci evolution in Malassezia.</title>
        <authorList>
            <person name="Coelho M.A."/>
        </authorList>
    </citation>
    <scope>NUCLEOTIDE SEQUENCE</scope>
    <source>
        <strain evidence="8">CBS 11721</strain>
    </source>
</reference>
<evidence type="ECO:0000256" key="4">
    <source>
        <dbReference type="ARBA" id="ARBA00022741"/>
    </source>
</evidence>
<dbReference type="FunFam" id="2.60.34.10:FF:000011">
    <property type="entry name" value="Heat shock protein hsp88"/>
    <property type="match status" value="1"/>
</dbReference>
<feature type="region of interest" description="Disordered" evidence="7">
    <location>
        <begin position="739"/>
        <end position="771"/>
    </location>
</feature>